<evidence type="ECO:0000256" key="2">
    <source>
        <dbReference type="ARBA" id="ARBA00022692"/>
    </source>
</evidence>
<feature type="transmembrane region" description="Helical" evidence="5">
    <location>
        <begin position="287"/>
        <end position="312"/>
    </location>
</feature>
<evidence type="ECO:0000256" key="1">
    <source>
        <dbReference type="ARBA" id="ARBA00004141"/>
    </source>
</evidence>
<feature type="transmembrane region" description="Helical" evidence="5">
    <location>
        <begin position="49"/>
        <end position="69"/>
    </location>
</feature>
<feature type="transmembrane region" description="Helical" evidence="5">
    <location>
        <begin position="177"/>
        <end position="195"/>
    </location>
</feature>
<protein>
    <submittedName>
        <fullName evidence="7">SulP family inorganic anion transporter</fullName>
    </submittedName>
</protein>
<keyword evidence="2 5" id="KW-0812">Transmembrane</keyword>
<comment type="subcellular location">
    <subcellularLocation>
        <location evidence="1">Membrane</location>
        <topology evidence="1">Multi-pass membrane protein</topology>
    </subcellularLocation>
</comment>
<keyword evidence="8" id="KW-1185">Reference proteome</keyword>
<dbReference type="RefSeq" id="WP_285149381.1">
    <property type="nucleotide sequence ID" value="NZ_JASSOM010000054.1"/>
</dbReference>
<evidence type="ECO:0000256" key="5">
    <source>
        <dbReference type="SAM" id="Phobius"/>
    </source>
</evidence>
<dbReference type="GO" id="GO:0016020">
    <property type="term" value="C:membrane"/>
    <property type="evidence" value="ECO:0007669"/>
    <property type="project" value="UniProtKB-SubCell"/>
</dbReference>
<dbReference type="Pfam" id="PF00916">
    <property type="entry name" value="Sulfate_transp"/>
    <property type="match status" value="2"/>
</dbReference>
<gene>
    <name evidence="7" type="ORF">QQF32_12125</name>
</gene>
<keyword evidence="4 5" id="KW-0472">Membrane</keyword>
<proteinExistence type="predicted"/>
<dbReference type="EMBL" id="JASSOM010000054">
    <property type="protein sequence ID" value="MDK9363946.1"/>
    <property type="molecule type" value="Genomic_DNA"/>
</dbReference>
<dbReference type="PANTHER" id="PTHR43310:SF1">
    <property type="entry name" value="SULFATE TRANSPORTER YBAR-RELATED"/>
    <property type="match status" value="1"/>
</dbReference>
<feature type="transmembrane region" description="Helical" evidence="5">
    <location>
        <begin position="202"/>
        <end position="222"/>
    </location>
</feature>
<name>A0AAP4D2F7_9ENTR</name>
<feature type="domain" description="SLC26A/SulP transporter" evidence="6">
    <location>
        <begin position="48"/>
        <end position="170"/>
    </location>
</feature>
<dbReference type="InterPro" id="IPR052706">
    <property type="entry name" value="Membrane-Transporter-like"/>
</dbReference>
<dbReference type="AlphaFoldDB" id="A0AAP4D2F7"/>
<comment type="caution">
    <text evidence="7">The sequence shown here is derived from an EMBL/GenBank/DDBJ whole genome shotgun (WGS) entry which is preliminary data.</text>
</comment>
<feature type="transmembrane region" description="Helical" evidence="5">
    <location>
        <begin position="384"/>
        <end position="412"/>
    </location>
</feature>
<reference evidence="7 8" key="1">
    <citation type="submission" date="2023-06" db="EMBL/GenBank/DDBJ databases">
        <title>Identification and characterization of antibiotic-resistant Gram-negative bacteria.</title>
        <authorList>
            <person name="Cho G.-S."/>
            <person name="Lee J."/>
            <person name="Tai E."/>
            <person name="Jeong S."/>
            <person name="Kim I."/>
            <person name="Kim B.-E."/>
            <person name="Jeong M.-I."/>
            <person name="Oh K.-K."/>
            <person name="Franz C.M.A.P."/>
        </authorList>
    </citation>
    <scope>NUCLEOTIDE SEQUENCE [LARGE SCALE GENOMIC DNA]</scope>
    <source>
        <strain evidence="7 8">V106_12</strain>
    </source>
</reference>
<organism evidence="7 8">
    <name type="scientific">Lelliottia wanjuensis</name>
    <dbReference type="NCBI Taxonomy" id="3050585"/>
    <lineage>
        <taxon>Bacteria</taxon>
        <taxon>Pseudomonadati</taxon>
        <taxon>Pseudomonadota</taxon>
        <taxon>Gammaproteobacteria</taxon>
        <taxon>Enterobacterales</taxon>
        <taxon>Enterobacteriaceae</taxon>
        <taxon>Lelliottia</taxon>
    </lineage>
</organism>
<dbReference type="InterPro" id="IPR011547">
    <property type="entry name" value="SLC26A/SulP_dom"/>
</dbReference>
<evidence type="ECO:0000256" key="3">
    <source>
        <dbReference type="ARBA" id="ARBA00022989"/>
    </source>
</evidence>
<accession>A0AAP4D2F7</accession>
<feature type="transmembrane region" description="Helical" evidence="5">
    <location>
        <begin position="75"/>
        <end position="91"/>
    </location>
</feature>
<sequence length="433" mass="45347">MLHFVIARTEACPNQRISMSFPHSSALTPDDGRVARVLRSPKLLMRETLAGVITALALIPEVISFSVVAGVDPKVSLIASVVLCLAMSVLGGRPAMVTAAAGSVALVIGQMVHLHGVQYILPAVILAGLIQILFGALGMARLMRFIPQSVMTGFVNALGILIFFAQVPHFWTKSPLIVGLFVLTLLIVLWAPRFIKSVPSPLIAIVVLTVFTVTSGQLLPTVGDEGSMSGGLPGLTQLLVPLNLQTLSIIWPCALSIAFVGLMESLLTAKLVDELTLTPSSKRRESIGLGVANILSGFYAGIAGCAMIGQTIVNVEMGKGRSRLSTIAAGVVLLILVTALSEVMAHIPMAVLAGIMAIVAFKTFNWHSIQPGTVKNAPIAETLVMLVTVAATVSTGNLAIGVLGGIIVMAIIPARLKRKQALKAGKSSPDQGK</sequence>
<dbReference type="PANTHER" id="PTHR43310">
    <property type="entry name" value="SULFATE TRANSPORTER YBAR-RELATED"/>
    <property type="match status" value="1"/>
</dbReference>
<feature type="transmembrane region" description="Helical" evidence="5">
    <location>
        <begin position="347"/>
        <end position="364"/>
    </location>
</feature>
<dbReference type="Proteomes" id="UP001223214">
    <property type="component" value="Unassembled WGS sequence"/>
</dbReference>
<evidence type="ECO:0000256" key="4">
    <source>
        <dbReference type="ARBA" id="ARBA00023136"/>
    </source>
</evidence>
<keyword evidence="3 5" id="KW-1133">Transmembrane helix</keyword>
<evidence type="ECO:0000313" key="7">
    <source>
        <dbReference type="EMBL" id="MDK9363946.1"/>
    </source>
</evidence>
<feature type="transmembrane region" description="Helical" evidence="5">
    <location>
        <begin position="119"/>
        <end position="138"/>
    </location>
</feature>
<feature type="domain" description="SLC26A/SulP transporter" evidence="6">
    <location>
        <begin position="176"/>
        <end position="362"/>
    </location>
</feature>
<evidence type="ECO:0000313" key="8">
    <source>
        <dbReference type="Proteomes" id="UP001223214"/>
    </source>
</evidence>
<evidence type="ECO:0000259" key="6">
    <source>
        <dbReference type="Pfam" id="PF00916"/>
    </source>
</evidence>
<feature type="transmembrane region" description="Helical" evidence="5">
    <location>
        <begin position="324"/>
        <end position="340"/>
    </location>
</feature>
<feature type="transmembrane region" description="Helical" evidence="5">
    <location>
        <begin position="242"/>
        <end position="267"/>
    </location>
</feature>
<feature type="transmembrane region" description="Helical" evidence="5">
    <location>
        <begin position="150"/>
        <end position="171"/>
    </location>
</feature>